<dbReference type="GO" id="GO:0005829">
    <property type="term" value="C:cytosol"/>
    <property type="evidence" value="ECO:0007669"/>
    <property type="project" value="TreeGrafter"/>
</dbReference>
<dbReference type="InterPro" id="IPR006140">
    <property type="entry name" value="D-isomer_DH_NAD-bd"/>
</dbReference>
<dbReference type="Gene3D" id="3.40.50.720">
    <property type="entry name" value="NAD(P)-binding Rossmann-like Domain"/>
    <property type="match status" value="2"/>
</dbReference>
<dbReference type="Pfam" id="PF02826">
    <property type="entry name" value="2-Hacid_dh_C"/>
    <property type="match status" value="1"/>
</dbReference>
<dbReference type="InterPro" id="IPR029753">
    <property type="entry name" value="D-isomer_DH_CS"/>
</dbReference>
<keyword evidence="1" id="KW-0560">Oxidoreductase</keyword>
<evidence type="ECO:0000313" key="3">
    <source>
        <dbReference type="EMBL" id="GAI38812.1"/>
    </source>
</evidence>
<dbReference type="GO" id="GO:0051287">
    <property type="term" value="F:NAD binding"/>
    <property type="evidence" value="ECO:0007669"/>
    <property type="project" value="InterPro"/>
</dbReference>
<dbReference type="InterPro" id="IPR029752">
    <property type="entry name" value="D-isomer_DH_CS1"/>
</dbReference>
<dbReference type="EMBL" id="BARV01032860">
    <property type="protein sequence ID" value="GAI38812.1"/>
    <property type="molecule type" value="Genomic_DNA"/>
</dbReference>
<dbReference type="GO" id="GO:0030267">
    <property type="term" value="F:glyoxylate reductase (NADPH) activity"/>
    <property type="evidence" value="ECO:0007669"/>
    <property type="project" value="TreeGrafter"/>
</dbReference>
<name>X1N457_9ZZZZ</name>
<dbReference type="PANTHER" id="PTHR10996:SF283">
    <property type="entry name" value="GLYOXYLATE_HYDROXYPYRUVATE REDUCTASE B"/>
    <property type="match status" value="1"/>
</dbReference>
<dbReference type="PROSITE" id="PS00065">
    <property type="entry name" value="D_2_HYDROXYACID_DH_1"/>
    <property type="match status" value="1"/>
</dbReference>
<dbReference type="PANTHER" id="PTHR10996">
    <property type="entry name" value="2-HYDROXYACID DEHYDROGENASE-RELATED"/>
    <property type="match status" value="1"/>
</dbReference>
<gene>
    <name evidence="3" type="ORF">S06H3_51748</name>
</gene>
<organism evidence="3">
    <name type="scientific">marine sediment metagenome</name>
    <dbReference type="NCBI Taxonomy" id="412755"/>
    <lineage>
        <taxon>unclassified sequences</taxon>
        <taxon>metagenomes</taxon>
        <taxon>ecological metagenomes</taxon>
    </lineage>
</organism>
<dbReference type="InterPro" id="IPR036291">
    <property type="entry name" value="NAD(P)-bd_dom_sf"/>
</dbReference>
<dbReference type="GO" id="GO:0016618">
    <property type="term" value="F:hydroxypyruvate reductase [NAD(P)H] activity"/>
    <property type="evidence" value="ECO:0007669"/>
    <property type="project" value="TreeGrafter"/>
</dbReference>
<protein>
    <recommendedName>
        <fullName evidence="2">D-isomer specific 2-hydroxyacid dehydrogenase NAD-binding domain-containing protein</fullName>
    </recommendedName>
</protein>
<reference evidence="3" key="1">
    <citation type="journal article" date="2014" name="Front. Microbiol.">
        <title>High frequency of phylogenetically diverse reductive dehalogenase-homologous genes in deep subseafloor sedimentary metagenomes.</title>
        <authorList>
            <person name="Kawai M."/>
            <person name="Futagami T."/>
            <person name="Toyoda A."/>
            <person name="Takaki Y."/>
            <person name="Nishi S."/>
            <person name="Hori S."/>
            <person name="Arai W."/>
            <person name="Tsubouchi T."/>
            <person name="Morono Y."/>
            <person name="Uchiyama I."/>
            <person name="Ito T."/>
            <person name="Fujiyama A."/>
            <person name="Inagaki F."/>
            <person name="Takami H."/>
        </authorList>
    </citation>
    <scope>NUCLEOTIDE SEQUENCE</scope>
    <source>
        <strain evidence="3">Expedition CK06-06</strain>
    </source>
</reference>
<feature type="domain" description="D-isomer specific 2-hydroxyacid dehydrogenase NAD-binding" evidence="2">
    <location>
        <begin position="4"/>
        <end position="151"/>
    </location>
</feature>
<evidence type="ECO:0000259" key="2">
    <source>
        <dbReference type="Pfam" id="PF02826"/>
    </source>
</evidence>
<feature type="non-terminal residue" evidence="3">
    <location>
        <position position="1"/>
    </location>
</feature>
<sequence length="177" mass="19545">NWIKETGSLVRGKKVGIIGLGRIGKRVAEMLLALGAKVSGTDVQPDYEWLQKKQVPLVSLEELLKQSEILCLHLSYKPNNEHLIGRKEMEAMPKGAYLINSSRGEVVDHDALYSMLTNGHLSGAALDVFEQEPYTGPLTRLDNVILTPHIGSYAREARVEMEIQAAANLIEGLKKQA</sequence>
<dbReference type="SUPFAM" id="SSF51735">
    <property type="entry name" value="NAD(P)-binding Rossmann-fold domains"/>
    <property type="match status" value="1"/>
</dbReference>
<dbReference type="InterPro" id="IPR050223">
    <property type="entry name" value="D-isomer_2-hydroxyacid_DH"/>
</dbReference>
<accession>X1N457</accession>
<dbReference type="PROSITE" id="PS00671">
    <property type="entry name" value="D_2_HYDROXYACID_DH_3"/>
    <property type="match status" value="1"/>
</dbReference>
<proteinExistence type="predicted"/>
<evidence type="ECO:0000256" key="1">
    <source>
        <dbReference type="ARBA" id="ARBA00023002"/>
    </source>
</evidence>
<dbReference type="AlphaFoldDB" id="X1N457"/>
<comment type="caution">
    <text evidence="3">The sequence shown here is derived from an EMBL/GenBank/DDBJ whole genome shotgun (WGS) entry which is preliminary data.</text>
</comment>